<gene>
    <name evidence="1" type="ORF">BXYJ_LOCUS5785</name>
</gene>
<reference evidence="1" key="1">
    <citation type="submission" date="2020-09" db="EMBL/GenBank/DDBJ databases">
        <authorList>
            <person name="Kikuchi T."/>
        </authorList>
    </citation>
    <scope>NUCLEOTIDE SEQUENCE</scope>
    <source>
        <strain evidence="1">Ka4C1</strain>
    </source>
</reference>
<comment type="caution">
    <text evidence="1">The sequence shown here is derived from an EMBL/GenBank/DDBJ whole genome shotgun (WGS) entry which is preliminary data.</text>
</comment>
<evidence type="ECO:0000313" key="1">
    <source>
        <dbReference type="EMBL" id="CAD5219651.1"/>
    </source>
</evidence>
<dbReference type="AlphaFoldDB" id="A0A811KWR2"/>
<evidence type="ECO:0000313" key="2">
    <source>
        <dbReference type="Proteomes" id="UP000659654"/>
    </source>
</evidence>
<dbReference type="EMBL" id="CAJFDI010000003">
    <property type="protein sequence ID" value="CAD5219651.1"/>
    <property type="molecule type" value="Genomic_DNA"/>
</dbReference>
<protein>
    <submittedName>
        <fullName evidence="1">(pine wood nematode) hypothetical protein</fullName>
    </submittedName>
</protein>
<name>A0A811KWR2_BURXY</name>
<sequence>MQHDLIRRANTCGQPLCGRPAFPASTVICGQPAPDCEGNSVELSDSTEPGVIHDVSARWNLWRERDVPCVNCFPGFFPRCSRMFDGEIPKRSA</sequence>
<keyword evidence="2" id="KW-1185">Reference proteome</keyword>
<dbReference type="EMBL" id="CAJFCV020000003">
    <property type="protein sequence ID" value="CAG9105109.1"/>
    <property type="molecule type" value="Genomic_DNA"/>
</dbReference>
<dbReference type="Proteomes" id="UP000582659">
    <property type="component" value="Unassembled WGS sequence"/>
</dbReference>
<proteinExistence type="predicted"/>
<dbReference type="Proteomes" id="UP000659654">
    <property type="component" value="Unassembled WGS sequence"/>
</dbReference>
<accession>A0A811KWR2</accession>
<organism evidence="1 2">
    <name type="scientific">Bursaphelenchus xylophilus</name>
    <name type="common">Pinewood nematode worm</name>
    <name type="synonym">Aphelenchoides xylophilus</name>
    <dbReference type="NCBI Taxonomy" id="6326"/>
    <lineage>
        <taxon>Eukaryota</taxon>
        <taxon>Metazoa</taxon>
        <taxon>Ecdysozoa</taxon>
        <taxon>Nematoda</taxon>
        <taxon>Chromadorea</taxon>
        <taxon>Rhabditida</taxon>
        <taxon>Tylenchina</taxon>
        <taxon>Tylenchomorpha</taxon>
        <taxon>Aphelenchoidea</taxon>
        <taxon>Aphelenchoididae</taxon>
        <taxon>Bursaphelenchus</taxon>
    </lineage>
</organism>